<dbReference type="InterPro" id="IPR050991">
    <property type="entry name" value="ECM_Regulatory_Proteins"/>
</dbReference>
<comment type="caution">
    <text evidence="10">The sequence shown here is derived from an EMBL/GenBank/DDBJ whole genome shotgun (WGS) entry which is preliminary data.</text>
</comment>
<dbReference type="Pfam" id="PF00041">
    <property type="entry name" value="fn3"/>
    <property type="match status" value="1"/>
</dbReference>
<dbReference type="PROSITE" id="PS50853">
    <property type="entry name" value="FN3"/>
    <property type="match status" value="1"/>
</dbReference>
<feature type="region of interest" description="Disordered" evidence="8">
    <location>
        <begin position="679"/>
        <end position="702"/>
    </location>
</feature>
<evidence type="ECO:0000313" key="11">
    <source>
        <dbReference type="Proteomes" id="UP000299084"/>
    </source>
</evidence>
<keyword evidence="4" id="KW-0245">EGF-like domain</keyword>
<dbReference type="GO" id="GO:0031175">
    <property type="term" value="P:neuron projection development"/>
    <property type="evidence" value="ECO:0007669"/>
    <property type="project" value="TreeGrafter"/>
</dbReference>
<sequence>MSLAAPDYEAMTTQAPPTEAPEPPIKPRLGELAVTDASPDSLSLSWTVPEGQFDHFLVQYKNGDGQPKAVRVPGHEDGVTVSGLEPDHKYKMNLYGFHDGQRLGPVSVIGVTSEWTVEAQGGTREDPPSLRATRLLTVQYKGRDGPQVVRVGGEESEVTVGGLEPGRKYKMHLYGLHGGRRVGPVSTMGVDSPSMKLLPAGGADSDGCDPRLHDPVLDSRRGRIDSFVVQYKDRTGSPSVPVAPDQHEITIPGLEPNRKYSFCSYGLQAVSDWAPSLLTQQFWRSPRDSSIGTGRPQPKVSWVPPPSEWTASKCPTNWQMEPIVFSGEPLSMQVDGEPDAETRRVIPGARSRVTWVSVVAVEESEPLTGFLQVPDGPTQLGALNLTEGSALLHWSPPRHQWIHMTSRSRPRGPSLQASALAVLWTTPCMTWCSTPTTQTLRGLGPQPPPRQHSPSPQEILLPEGVTLTSCRVSFPPPYSTWRGHVGPEASLHCVQPHSPLVFQRRMDGKTDFWRDWEDYAHGFGNSLGSSGWAMRPDSLTKAGDLSCVWTCGMGMRPCCPDRLLPSRLSCWSTTACTWMATMAPQGTHELPQRSVFSAGDRDPNNLLSPVLSLTRGWWYRNCHYANLNGLYGSTVDTRGQRGEQVGCLALTLFNNPLPGSEWVLLEGLRFLHNLTENEAEDQEATGPRAGELSRCSPLQRPL</sequence>
<evidence type="ECO:0000313" key="10">
    <source>
        <dbReference type="EMBL" id="KAB1261375.1"/>
    </source>
</evidence>
<evidence type="ECO:0000256" key="6">
    <source>
        <dbReference type="ARBA" id="ARBA00022737"/>
    </source>
</evidence>
<dbReference type="Pfam" id="PF00147">
    <property type="entry name" value="Fibrinogen_C"/>
    <property type="match status" value="2"/>
</dbReference>
<dbReference type="SMART" id="SM00186">
    <property type="entry name" value="FBG"/>
    <property type="match status" value="1"/>
</dbReference>
<dbReference type="Proteomes" id="UP000299084">
    <property type="component" value="Unassembled WGS sequence"/>
</dbReference>
<dbReference type="AlphaFoldDB" id="A0A5N4CRB3"/>
<dbReference type="SUPFAM" id="SSF49265">
    <property type="entry name" value="Fibronectin type III"/>
    <property type="match status" value="3"/>
</dbReference>
<dbReference type="InterPro" id="IPR036056">
    <property type="entry name" value="Fibrinogen-like_C"/>
</dbReference>
<dbReference type="GO" id="GO:0005615">
    <property type="term" value="C:extracellular space"/>
    <property type="evidence" value="ECO:0007669"/>
    <property type="project" value="TreeGrafter"/>
</dbReference>
<evidence type="ECO:0000256" key="1">
    <source>
        <dbReference type="ARBA" id="ARBA00004498"/>
    </source>
</evidence>
<comment type="subcellular location">
    <subcellularLocation>
        <location evidence="1">Secreted</location>
        <location evidence="1">Extracellular space</location>
        <location evidence="1">Extracellular matrix</location>
    </subcellularLocation>
</comment>
<dbReference type="CDD" id="cd00063">
    <property type="entry name" value="FN3"/>
    <property type="match status" value="2"/>
</dbReference>
<keyword evidence="3" id="KW-0272">Extracellular matrix</keyword>
<evidence type="ECO:0000256" key="3">
    <source>
        <dbReference type="ARBA" id="ARBA00022530"/>
    </source>
</evidence>
<name>A0A5N4CRB3_CAMDR</name>
<dbReference type="PROSITE" id="PS00514">
    <property type="entry name" value="FIBRINOGEN_C_1"/>
    <property type="match status" value="1"/>
</dbReference>
<dbReference type="InterPro" id="IPR014716">
    <property type="entry name" value="Fibrinogen_a/b/g_C_1"/>
</dbReference>
<evidence type="ECO:0000259" key="9">
    <source>
        <dbReference type="PROSITE" id="PS50853"/>
    </source>
</evidence>
<dbReference type="SMART" id="SM00060">
    <property type="entry name" value="FN3"/>
    <property type="match status" value="3"/>
</dbReference>
<evidence type="ECO:0000256" key="8">
    <source>
        <dbReference type="SAM" id="MobiDB-lite"/>
    </source>
</evidence>
<keyword evidence="2" id="KW-0964">Secreted</keyword>
<protein>
    <submittedName>
        <fullName evidence="10">Tenascin-X</fullName>
    </submittedName>
</protein>
<dbReference type="InterPro" id="IPR003961">
    <property type="entry name" value="FN3_dom"/>
</dbReference>
<keyword evidence="7" id="KW-1015">Disulfide bond</keyword>
<dbReference type="Gene3D" id="3.90.215.10">
    <property type="entry name" value="Gamma Fibrinogen, chain A, domain 1"/>
    <property type="match status" value="1"/>
</dbReference>
<gene>
    <name evidence="10" type="primary">Tenascin-X</name>
    <name evidence="10" type="ORF">Cadr_000022049</name>
</gene>
<evidence type="ECO:0000256" key="4">
    <source>
        <dbReference type="ARBA" id="ARBA00022536"/>
    </source>
</evidence>
<dbReference type="FunFam" id="2.60.40.10:FF:000024">
    <property type="entry name" value="Tenascin-X"/>
    <property type="match status" value="1"/>
</dbReference>
<feature type="domain" description="Fibronectin type-III" evidence="9">
    <location>
        <begin position="23"/>
        <end position="119"/>
    </location>
</feature>
<feature type="region of interest" description="Disordered" evidence="8">
    <location>
        <begin position="288"/>
        <end position="308"/>
    </location>
</feature>
<evidence type="ECO:0000256" key="7">
    <source>
        <dbReference type="ARBA" id="ARBA00023157"/>
    </source>
</evidence>
<dbReference type="InterPro" id="IPR036116">
    <property type="entry name" value="FN3_sf"/>
</dbReference>
<accession>A0A5N4CRB3</accession>
<dbReference type="SUPFAM" id="SSF56496">
    <property type="entry name" value="Fibrinogen C-terminal domain-like"/>
    <property type="match status" value="2"/>
</dbReference>
<keyword evidence="5" id="KW-0732">Signal</keyword>
<dbReference type="PANTHER" id="PTHR46708">
    <property type="entry name" value="TENASCIN"/>
    <property type="match status" value="1"/>
</dbReference>
<dbReference type="EMBL" id="JWIN03000020">
    <property type="protein sequence ID" value="KAB1261375.1"/>
    <property type="molecule type" value="Genomic_DNA"/>
</dbReference>
<feature type="region of interest" description="Disordered" evidence="8">
    <location>
        <begin position="1"/>
        <end position="26"/>
    </location>
</feature>
<reference evidence="10 11" key="1">
    <citation type="journal article" date="2019" name="Mol. Ecol. Resour.">
        <title>Improving Illumina assemblies with Hi-C and long reads: an example with the North African dromedary.</title>
        <authorList>
            <person name="Elbers J.P."/>
            <person name="Rogers M.F."/>
            <person name="Perelman P.L."/>
            <person name="Proskuryakova A.A."/>
            <person name="Serdyukova N.A."/>
            <person name="Johnson W.E."/>
            <person name="Horin P."/>
            <person name="Corander J."/>
            <person name="Murphy D."/>
            <person name="Burger P.A."/>
        </authorList>
    </citation>
    <scope>NUCLEOTIDE SEQUENCE [LARGE SCALE GENOMIC DNA]</scope>
    <source>
        <strain evidence="10">Drom800</strain>
        <tissue evidence="10">Blood</tissue>
    </source>
</reference>
<dbReference type="InterPro" id="IPR002181">
    <property type="entry name" value="Fibrinogen_a/b/g_C_dom"/>
</dbReference>
<dbReference type="Gene3D" id="2.60.40.10">
    <property type="entry name" value="Immunoglobulins"/>
    <property type="match status" value="3"/>
</dbReference>
<keyword evidence="6" id="KW-0677">Repeat</keyword>
<dbReference type="InterPro" id="IPR013783">
    <property type="entry name" value="Ig-like_fold"/>
</dbReference>
<dbReference type="PANTHER" id="PTHR46708:SF3">
    <property type="entry name" value="TENASCIN-X"/>
    <property type="match status" value="1"/>
</dbReference>
<dbReference type="InterPro" id="IPR020837">
    <property type="entry name" value="Fibrinogen_CS"/>
</dbReference>
<dbReference type="Gene3D" id="4.10.530.10">
    <property type="entry name" value="Gamma-fibrinogen Carboxyl Terminal Fragment, domain 2"/>
    <property type="match status" value="1"/>
</dbReference>
<proteinExistence type="predicted"/>
<organism evidence="10 11">
    <name type="scientific">Camelus dromedarius</name>
    <name type="common">Dromedary</name>
    <name type="synonym">Arabian camel</name>
    <dbReference type="NCBI Taxonomy" id="9838"/>
    <lineage>
        <taxon>Eukaryota</taxon>
        <taxon>Metazoa</taxon>
        <taxon>Chordata</taxon>
        <taxon>Craniata</taxon>
        <taxon>Vertebrata</taxon>
        <taxon>Euteleostomi</taxon>
        <taxon>Mammalia</taxon>
        <taxon>Eutheria</taxon>
        <taxon>Laurasiatheria</taxon>
        <taxon>Artiodactyla</taxon>
        <taxon>Tylopoda</taxon>
        <taxon>Camelidae</taxon>
        <taxon>Camelus</taxon>
    </lineage>
</organism>
<dbReference type="GO" id="GO:0030155">
    <property type="term" value="P:regulation of cell adhesion"/>
    <property type="evidence" value="ECO:0007669"/>
    <property type="project" value="TreeGrafter"/>
</dbReference>
<keyword evidence="11" id="KW-1185">Reference proteome</keyword>
<evidence type="ECO:0000256" key="5">
    <source>
        <dbReference type="ARBA" id="ARBA00022729"/>
    </source>
</evidence>
<evidence type="ECO:0000256" key="2">
    <source>
        <dbReference type="ARBA" id="ARBA00022525"/>
    </source>
</evidence>